<evidence type="ECO:0000313" key="3">
    <source>
        <dbReference type="Proteomes" id="UP001231109"/>
    </source>
</evidence>
<keyword evidence="1" id="KW-0812">Transmembrane</keyword>
<dbReference type="EMBL" id="JAPJDZ010000011">
    <property type="protein sequence ID" value="MDP5135622.1"/>
    <property type="molecule type" value="Genomic_DNA"/>
</dbReference>
<keyword evidence="1" id="KW-0472">Membrane</keyword>
<gene>
    <name evidence="2" type="ORF">ORJ04_06630</name>
</gene>
<evidence type="ECO:0008006" key="4">
    <source>
        <dbReference type="Google" id="ProtNLM"/>
    </source>
</evidence>
<proteinExistence type="predicted"/>
<organism evidence="2 3">
    <name type="scientific">Rheinheimera baltica</name>
    <dbReference type="NCBI Taxonomy" id="67576"/>
    <lineage>
        <taxon>Bacteria</taxon>
        <taxon>Pseudomonadati</taxon>
        <taxon>Pseudomonadota</taxon>
        <taxon>Gammaproteobacteria</taxon>
        <taxon>Chromatiales</taxon>
        <taxon>Chromatiaceae</taxon>
        <taxon>Rheinheimera</taxon>
    </lineage>
</organism>
<dbReference type="RefSeq" id="WP_027669525.1">
    <property type="nucleotide sequence ID" value="NZ_JAPJDY010000001.1"/>
</dbReference>
<dbReference type="Proteomes" id="UP001231109">
    <property type="component" value="Unassembled WGS sequence"/>
</dbReference>
<keyword evidence="1" id="KW-1133">Transmembrane helix</keyword>
<protein>
    <recommendedName>
        <fullName evidence="4">DUF218 domain-containing protein</fullName>
    </recommendedName>
</protein>
<evidence type="ECO:0000313" key="2">
    <source>
        <dbReference type="EMBL" id="MDP5135622.1"/>
    </source>
</evidence>
<reference evidence="2 3" key="1">
    <citation type="submission" date="2022-11" db="EMBL/GenBank/DDBJ databases">
        <title>Viruses from the air-sea interface of a natural surface slick.</title>
        <authorList>
            <person name="Rahlff J."/>
            <person name="Holmfeldt K."/>
        </authorList>
    </citation>
    <scope>NUCLEOTIDE SEQUENCE [LARGE SCALE GENOMIC DNA]</scope>
    <source>
        <strain evidence="2 3">SMS4</strain>
    </source>
</reference>
<comment type="caution">
    <text evidence="2">The sequence shown here is derived from an EMBL/GenBank/DDBJ whole genome shotgun (WGS) entry which is preliminary data.</text>
</comment>
<name>A0ABT9HWV1_9GAMM</name>
<sequence length="233" mass="26473">MKDFFEPFLYPHNLTLVGLMLACFCYRKKGLFVLLVFYYLAGNTFFANQLRHWYVSQVSSYAIAPGSVVVLLGCGGTEQGLTACAEARVQHLATLLPKEGSSVVITSQYCKPYVDKLHSLVSNVAIDCFDGGENTYQEFTSLSQRKGLRPDYILSSDFHAWRVKQLVKQYRMPSQVLSVSSQTFRQIKCSANCMLTVNLSNYDFYSKLISEFSSFTVYSLTRSWTDWYTPHPA</sequence>
<dbReference type="PROSITE" id="PS51257">
    <property type="entry name" value="PROKAR_LIPOPROTEIN"/>
    <property type="match status" value="1"/>
</dbReference>
<feature type="transmembrane region" description="Helical" evidence="1">
    <location>
        <begin position="16"/>
        <end position="41"/>
    </location>
</feature>
<evidence type="ECO:0000256" key="1">
    <source>
        <dbReference type="SAM" id="Phobius"/>
    </source>
</evidence>
<accession>A0ABT9HWV1</accession>
<keyword evidence="3" id="KW-1185">Reference proteome</keyword>